<dbReference type="FunFam" id="1.10.1200.10:FF:000005">
    <property type="entry name" value="Nonribosomal peptide synthetase 1"/>
    <property type="match status" value="1"/>
</dbReference>
<dbReference type="GeneID" id="88764491"/>
<dbReference type="GO" id="GO:0044550">
    <property type="term" value="P:secondary metabolite biosynthetic process"/>
    <property type="evidence" value="ECO:0007669"/>
    <property type="project" value="UniProtKB-ARBA"/>
</dbReference>
<dbReference type="FunFam" id="3.30.559.10:FF:000012">
    <property type="entry name" value="Non-ribosomal peptide synthetase"/>
    <property type="match status" value="1"/>
</dbReference>
<evidence type="ECO:0000256" key="2">
    <source>
        <dbReference type="ARBA" id="ARBA00006432"/>
    </source>
</evidence>
<dbReference type="GO" id="GO:0003824">
    <property type="term" value="F:catalytic activity"/>
    <property type="evidence" value="ECO:0007669"/>
    <property type="project" value="InterPro"/>
</dbReference>
<proteinExistence type="inferred from homology"/>
<reference evidence="6 7" key="1">
    <citation type="journal article" date="2011" name="Front. Microbiol.">
        <title>Two Strains of Crocosphaera watsonii with Highly Conserved Genomes are Distinguished by Strain-Specific Features.</title>
        <authorList>
            <person name="Bench S.R."/>
            <person name="Ilikchyan I.N."/>
            <person name="Tripp H.J."/>
            <person name="Zehr J.P."/>
        </authorList>
    </citation>
    <scope>NUCLEOTIDE SEQUENCE [LARGE SCALE GENOMIC DNA]</scope>
    <source>
        <strain evidence="6 7">WH 0003</strain>
    </source>
</reference>
<dbReference type="Pfam" id="PF18563">
    <property type="entry name" value="TubC_N"/>
    <property type="match status" value="1"/>
</dbReference>
<dbReference type="PANTHER" id="PTHR45527:SF1">
    <property type="entry name" value="FATTY ACID SYNTHASE"/>
    <property type="match status" value="1"/>
</dbReference>
<dbReference type="CDD" id="cd19531">
    <property type="entry name" value="LCL_NRPS-like"/>
    <property type="match status" value="1"/>
</dbReference>
<evidence type="ECO:0000313" key="6">
    <source>
        <dbReference type="EMBL" id="EHJ14747.1"/>
    </source>
</evidence>
<dbReference type="PROSITE" id="PS00455">
    <property type="entry name" value="AMP_BINDING"/>
    <property type="match status" value="1"/>
</dbReference>
<dbReference type="InterPro" id="IPR041464">
    <property type="entry name" value="TubC_N"/>
</dbReference>
<dbReference type="InterPro" id="IPR036736">
    <property type="entry name" value="ACP-like_sf"/>
</dbReference>
<dbReference type="Gene3D" id="3.40.50.1820">
    <property type="entry name" value="alpha/beta hydrolase"/>
    <property type="match status" value="1"/>
</dbReference>
<dbReference type="PATRIC" id="fig|423471.3.peg.531"/>
<dbReference type="FunFam" id="2.30.38.10:FF:000001">
    <property type="entry name" value="Non-ribosomal peptide synthetase PvdI"/>
    <property type="match status" value="1"/>
</dbReference>
<dbReference type="InterPro" id="IPR025110">
    <property type="entry name" value="AMP-bd_C"/>
</dbReference>
<dbReference type="EMBL" id="AESD01000099">
    <property type="protein sequence ID" value="EHJ14747.1"/>
    <property type="molecule type" value="Genomic_DNA"/>
</dbReference>
<dbReference type="Pfam" id="PF00501">
    <property type="entry name" value="AMP-binding"/>
    <property type="match status" value="1"/>
</dbReference>
<dbReference type="Gene3D" id="2.30.38.10">
    <property type="entry name" value="Luciferase, Domain 3"/>
    <property type="match status" value="1"/>
</dbReference>
<keyword evidence="3" id="KW-0596">Phosphopantetheine</keyword>
<dbReference type="GO" id="GO:0005829">
    <property type="term" value="C:cytosol"/>
    <property type="evidence" value="ECO:0007669"/>
    <property type="project" value="TreeGrafter"/>
</dbReference>
<dbReference type="Gene3D" id="3.40.50.980">
    <property type="match status" value="2"/>
</dbReference>
<dbReference type="FunFam" id="3.40.50.12780:FF:000012">
    <property type="entry name" value="Non-ribosomal peptide synthetase"/>
    <property type="match status" value="1"/>
</dbReference>
<dbReference type="InterPro" id="IPR045851">
    <property type="entry name" value="AMP-bd_C_sf"/>
</dbReference>
<dbReference type="RefSeq" id="WP_007309178.1">
    <property type="nucleotide sequence ID" value="NZ_AESD01000099.1"/>
</dbReference>
<protein>
    <submittedName>
        <fullName evidence="6">Multifunctional peptide synthetase</fullName>
    </submittedName>
</protein>
<comment type="similarity">
    <text evidence="2">Belongs to the ATP-dependent AMP-binding enzyme family.</text>
</comment>
<dbReference type="Pfam" id="PF00668">
    <property type="entry name" value="Condensation"/>
    <property type="match status" value="1"/>
</dbReference>
<dbReference type="InterPro" id="IPR006162">
    <property type="entry name" value="Ppantetheine_attach_site"/>
</dbReference>
<dbReference type="PANTHER" id="PTHR45527">
    <property type="entry name" value="NONRIBOSOMAL PEPTIDE SYNTHETASE"/>
    <property type="match status" value="1"/>
</dbReference>
<dbReference type="GO" id="GO:0031177">
    <property type="term" value="F:phosphopantetheine binding"/>
    <property type="evidence" value="ECO:0007669"/>
    <property type="project" value="InterPro"/>
</dbReference>
<dbReference type="GO" id="GO:0043041">
    <property type="term" value="P:amino acid activation for nonribosomal peptide biosynthetic process"/>
    <property type="evidence" value="ECO:0007669"/>
    <property type="project" value="TreeGrafter"/>
</dbReference>
<evidence type="ECO:0000256" key="4">
    <source>
        <dbReference type="ARBA" id="ARBA00022553"/>
    </source>
</evidence>
<dbReference type="Pfam" id="PF13193">
    <property type="entry name" value="AMP-binding_C"/>
    <property type="match status" value="1"/>
</dbReference>
<dbReference type="SUPFAM" id="SSF52777">
    <property type="entry name" value="CoA-dependent acyltransferases"/>
    <property type="match status" value="2"/>
</dbReference>
<dbReference type="NCBIfam" id="TIGR01733">
    <property type="entry name" value="AA-adenyl-dom"/>
    <property type="match status" value="1"/>
</dbReference>
<dbReference type="PROSITE" id="PS00012">
    <property type="entry name" value="PHOSPHOPANTETHEINE"/>
    <property type="match status" value="1"/>
</dbReference>
<dbReference type="GO" id="GO:0008610">
    <property type="term" value="P:lipid biosynthetic process"/>
    <property type="evidence" value="ECO:0007669"/>
    <property type="project" value="UniProtKB-ARBA"/>
</dbReference>
<evidence type="ECO:0000259" key="5">
    <source>
        <dbReference type="PROSITE" id="PS50075"/>
    </source>
</evidence>
<comment type="caution">
    <text evidence="6">The sequence shown here is derived from an EMBL/GenBank/DDBJ whole genome shotgun (WGS) entry which is preliminary data.</text>
</comment>
<dbReference type="InterPro" id="IPR009081">
    <property type="entry name" value="PP-bd_ACP"/>
</dbReference>
<dbReference type="Proteomes" id="UP000003477">
    <property type="component" value="Unassembled WGS sequence"/>
</dbReference>
<dbReference type="FunFam" id="3.30.300.30:FF:000010">
    <property type="entry name" value="Enterobactin synthetase component F"/>
    <property type="match status" value="1"/>
</dbReference>
<accession>G5IZ84</accession>
<dbReference type="InterPro" id="IPR029058">
    <property type="entry name" value="AB_hydrolase_fold"/>
</dbReference>
<dbReference type="InterPro" id="IPR044894">
    <property type="entry name" value="TubC_N_sf"/>
</dbReference>
<keyword evidence="4" id="KW-0597">Phosphoprotein</keyword>
<sequence>MKTVDEFLSYLYGLEVKLWLDGDRLRCSAPEEVLTPELTGQLQGRKQEIIEFLKEATLIVDGKLEPIEPVNRDGNIPLSFAQQRLWFLEQLQPGSFTYHIPTAVRLTGSLNIPLLEKSFNEIIDRHETLRTHFTTVNGEPVQIIDSTLNLSIPILNLEVFEGKEQESEVLKLATQEAKKPFNLAKDPLLRVTLLKLNPTDHVVLLTLHHIIADGWSMEILIKELTCLYEAFSNGQTSPLPPLPIQYGDFATWQRQRLQGEKLDQQLAYWKEQLQGSFPVLQLPTDFVRSRIQGFRGGNQTFSLSTQLTEQLKTLAQKEGVTLFMTLLAAFKVLLYRYSGQKDIIVGSPIANRNRTEIEGLIGFFVNTLVLRTNLTGNPSFQTLLNQVQKVTWGAYDHQDLPFEKLVEELHPERDLSYNPLFQVKFRLENAPTDSYSLPNLTLSSLKQANSTAKLDLSLDMYETANGLVGGFEYNQDLFAPETIERMVGHFCTLLESIVDNPTKPISELSILMETEKQAILYDWNNTNIDYDENSCFHQLFEAQVEKNPHAVALIFENQLLTYQELNQKSNQLAHYLQKLGVQPEVKVGICVERSPEMIIALLAIFKAGGAYLPLDPAYPQERLAFMVSDAELSVLLTTETLAETLPQTETQIVCFDRDLETINQESKDNPLSNVTPQNLAYLIYTSGSTGTPKGVLISHGGLVNLTEDKIRVCKVSANSCILQFFSFSFDASIPEIIMALASGAKLCLAKLETLIPGPALLNLLQEQKITHITITPSALANLTFTELPDLEMVLVGGEAPSPDLIENWSRDRLFINAYGPTEVTVNASMVPCGNGHPTLPTILPSTNKQLYILDSHLQPVPVGVLGELHIGGVGLARGYLKRPDKTADVFVPNPFSAIPGSRLYKTGDLACYLPDGRIKLLGRLDNQLKIRGFRLETGEIETLLQQNTKIKANVVIGREDTSGDKRLVAYYVSESDPIPVASELRQFLREKLPEYAIPSAFIPLDSFPLTPNGKIDTKSLPAPDQARSTGEWIAPRTATEESVAKIFAQVLEIEKVSINDDFFELGGHSLLATRLIAQLLEMSPVEITIIDLFEAPTVAGLAERIDGKQLRDRLQTVEEEVTEEREEIEI</sequence>
<dbReference type="Pfam" id="PF00550">
    <property type="entry name" value="PP-binding"/>
    <property type="match status" value="1"/>
</dbReference>
<dbReference type="InterPro" id="IPR023213">
    <property type="entry name" value="CAT-like_dom_sf"/>
</dbReference>
<evidence type="ECO:0000313" key="7">
    <source>
        <dbReference type="Proteomes" id="UP000003477"/>
    </source>
</evidence>
<dbReference type="SMART" id="SM00823">
    <property type="entry name" value="PKS_PP"/>
    <property type="match status" value="1"/>
</dbReference>
<dbReference type="InterPro" id="IPR010071">
    <property type="entry name" value="AA_adenyl_dom"/>
</dbReference>
<dbReference type="FunFam" id="3.40.50.980:FF:000001">
    <property type="entry name" value="Non-ribosomal peptide synthetase"/>
    <property type="match status" value="1"/>
</dbReference>
<dbReference type="InterPro" id="IPR001242">
    <property type="entry name" value="Condensation_dom"/>
</dbReference>
<dbReference type="InterPro" id="IPR020845">
    <property type="entry name" value="AMP-binding_CS"/>
</dbReference>
<organism evidence="6 7">
    <name type="scientific">Crocosphaera watsonii WH 0003</name>
    <dbReference type="NCBI Taxonomy" id="423471"/>
    <lineage>
        <taxon>Bacteria</taxon>
        <taxon>Bacillati</taxon>
        <taxon>Cyanobacteriota</taxon>
        <taxon>Cyanophyceae</taxon>
        <taxon>Oscillatoriophycideae</taxon>
        <taxon>Chroococcales</taxon>
        <taxon>Aphanothecaceae</taxon>
        <taxon>Crocosphaera</taxon>
    </lineage>
</organism>
<dbReference type="Gene3D" id="3.30.559.10">
    <property type="entry name" value="Chloramphenicol acetyltransferase-like domain"/>
    <property type="match status" value="1"/>
</dbReference>
<dbReference type="PROSITE" id="PS50075">
    <property type="entry name" value="CARRIER"/>
    <property type="match status" value="1"/>
</dbReference>
<gene>
    <name evidence="6" type="ORF">CWATWH0003_0579</name>
</gene>
<dbReference type="InterPro" id="IPR020806">
    <property type="entry name" value="PKS_PP-bd"/>
</dbReference>
<dbReference type="AlphaFoldDB" id="G5IZ84"/>
<dbReference type="CDD" id="cd17652">
    <property type="entry name" value="A_NRPS_CmdD_like"/>
    <property type="match status" value="1"/>
</dbReference>
<feature type="domain" description="Carrier" evidence="5">
    <location>
        <begin position="1034"/>
        <end position="1109"/>
    </location>
</feature>
<dbReference type="Gene3D" id="1.10.10.1830">
    <property type="entry name" value="Non-ribosomal peptide synthase, adenylation domain"/>
    <property type="match status" value="1"/>
</dbReference>
<dbReference type="Gene3D" id="3.30.300.30">
    <property type="match status" value="1"/>
</dbReference>
<dbReference type="Gene3D" id="3.30.559.30">
    <property type="entry name" value="Nonribosomal peptide synthetase, condensation domain"/>
    <property type="match status" value="1"/>
</dbReference>
<dbReference type="InterPro" id="IPR000873">
    <property type="entry name" value="AMP-dep_synth/lig_dom"/>
</dbReference>
<name>G5IZ84_CROWT</name>
<evidence type="ECO:0000256" key="1">
    <source>
        <dbReference type="ARBA" id="ARBA00001957"/>
    </source>
</evidence>
<dbReference type="SUPFAM" id="SSF56801">
    <property type="entry name" value="Acetyl-CoA synthetase-like"/>
    <property type="match status" value="1"/>
</dbReference>
<evidence type="ECO:0000256" key="3">
    <source>
        <dbReference type="ARBA" id="ARBA00022450"/>
    </source>
</evidence>
<comment type="cofactor">
    <cofactor evidence="1">
        <name>pantetheine 4'-phosphate</name>
        <dbReference type="ChEBI" id="CHEBI:47942"/>
    </cofactor>
</comment>
<dbReference type="SUPFAM" id="SSF47336">
    <property type="entry name" value="ACP-like"/>
    <property type="match status" value="1"/>
</dbReference>